<evidence type="ECO:0000313" key="3">
    <source>
        <dbReference type="Proteomes" id="UP001165122"/>
    </source>
</evidence>
<keyword evidence="3" id="KW-1185">Reference proteome</keyword>
<name>A0A9W7EBR8_9STRA</name>
<gene>
    <name evidence="2" type="ORF">TrLO_g7134</name>
</gene>
<dbReference type="EMBL" id="BRXW01000730">
    <property type="protein sequence ID" value="GMH75559.1"/>
    <property type="molecule type" value="Genomic_DNA"/>
</dbReference>
<feature type="region of interest" description="Disordered" evidence="1">
    <location>
        <begin position="1"/>
        <end position="21"/>
    </location>
</feature>
<reference evidence="3" key="1">
    <citation type="journal article" date="2023" name="Commun. Biol.">
        <title>Genome analysis of Parmales, the sister group of diatoms, reveals the evolutionary specialization of diatoms from phago-mixotrophs to photoautotrophs.</title>
        <authorList>
            <person name="Ban H."/>
            <person name="Sato S."/>
            <person name="Yoshikawa S."/>
            <person name="Yamada K."/>
            <person name="Nakamura Y."/>
            <person name="Ichinomiya M."/>
            <person name="Sato N."/>
            <person name="Blanc-Mathieu R."/>
            <person name="Endo H."/>
            <person name="Kuwata A."/>
            <person name="Ogata H."/>
        </authorList>
    </citation>
    <scope>NUCLEOTIDE SEQUENCE [LARGE SCALE GENOMIC DNA]</scope>
    <source>
        <strain evidence="3">NIES 3700</strain>
    </source>
</reference>
<proteinExistence type="predicted"/>
<dbReference type="Proteomes" id="UP001165122">
    <property type="component" value="Unassembled WGS sequence"/>
</dbReference>
<protein>
    <submittedName>
        <fullName evidence="2">Uncharacterized protein</fullName>
    </submittedName>
</protein>
<sequence>SIDVDVSYSHSWDDDDKDDSYSYSSSMKYSMSASYHVEDDDTIDVSYSHSFPPNDDDVFDDDYSYDFSMSMSMSYSFSLDTTSPPTSVPTSSPTSAPTIYAPEFALTDLDSQNALTINEGQKFTVNVTSLLVPAHPNGDITFTLPTHFADFVSFYYDQTELDYYESPEYSYSYSYSTLTDYSSSEWYVPSTKGMLTIQPESTFSGVLQFTVTANVGATIKTMQFVLNVAPVVSQTAPTMEQSTAASEGGYYVATFSGLDNVDDDGSERLQIWILDEVDSEVTSITPIVDLDRSFWSDELPEFSFSTSMSMEADYEEDNYDDSAPTFSYSYSYFDTTTTDLYVESPFDSSPSTSPTLQFYDEDTSTITPKPCENCRQVRAFKVFDSDVDGRFSSTLSIGVTAHGHFSGAFTLGMHALASDSAILFDPKETSSKQFHSVTQHTVFTAPFEPMFLPVANPVSIDYLSKPFDHRFDEAAHIRIENCTLTDKDGSEQVDIFIVSPTELSEVFFTVPRERHSTPLAPAMGFFTSSSSTNPTQLMMLPPSETPDAEASPSMVTMDDRDRMFPAETMLYVYHMPSNFMDNFVLSITAMPGTVDTILEIAIVQTAHDHMGDVMDAESNAIMVYLEYPRPGIASIGMEFILLGITEPLNEAAKAAFTSSVETVIIDSIFASEEEEDESRRLTVSVDGVEVTATVTGQTFVDGQLVIDVSFQISTLDSAATAELYYVTDKIADNIILDDVQEALLVDLGDYVDFPVPDGIKGAVTDVAMAGSYSYSYPELTLFVPPSGPIYVHDSLVAFEDTAVELVMEPETLTYDNATGWVQVYLMDLTNGTLSSVGVAAVDDSNYDYSYSHSYSYDHDNLLSEEFVESVFSLPAYRTTSNNFTFEGNYHARSNESIPTFEVFDTRVKSLDDFKVLLTPEPHFSGYMHIGVLTVVTHIGEDGVNATKQYWQDIATKVKPVVDMFGVSLTGKPSLEDSPATVTLENIDIIDPDSESVQFYVFGKDVNAPLTDLSVSLEDDYGHPIKTTLEPKFAQLDGDKVVVDGSVMLFKVDSSQFVLDEDGLANVLLYTLPNATFAETNLTFVAREHFSGSLDFAAVYVVSDEGLESRFTDRESRTMSFAVDFMPVADDFALEVEDMMGFEGDVFDLNVSAIMATDRDSSEVIALSLFFGEDFASTSVFATDKLSNNESLVAPIEFYSHTGEMLYRFDIPVGSMLAPVKIAPRADFSGDIHVWLKAVVTDTGASGFDTRTKNGNLTLTVHPMVKQEEPHIFAHDPVAEGEYNIWSVSGLTMVDTDGSETMKVWVLSVDDLYTDVMTSASDGSAAEGFGSSYSYSHSYSYGYGGGHDGSGLGMEVFKTVVKRAVAWHAEEQKIKDADCMDCVNTTAFLVFNSAVDADVTNLQVAVATAEHFAGYLPLFFFTEVVDEATFVLNEEIIYDPSEVEDVPLSLTCMRASKKFEGDLWSIGCGSTVQIGSGGSTTGCGRAYEIILLFVPLHANLEKISEAIFNAVAGPASSWRSPEQIRVNMWGLGVRGSISVFEEDVYIGPESGDPEGNEFLGLFADGAVVNDGDALQLDLLAYLQAVRASAPDDDVASKFVGLRLAGDDDFGCSSSCGGACPIKRFNFNGLSLNVDLPPVEYVTTVNTMMATQNWFEVFEPKWTPVVDMIDVAISSYVAADEDTTAFVKLNDVNLIDVDGSEMVAMHLLVKYGIESINPLEGVAATSLIGVPGLNVTNSLIQQEAVIVDGKIILTSNGAQIGDALVNNEWFDESGGFKYIVYDLPMDIDGFNVDSARLSFLPFMHFSGQVNLMLLTTVVDGVMMVDDGSGPTIMSETRASPFQIEFMPVADDFSLVVANQTIAEQEYGFIIDVASIDWTPVVDMFEVTISGDDVSDEDTVARIKISGINLIDTDGSEQMSLYLVAQNPTPGSSVLEMVEMANEDYSIVPLSPASGVFIDGDLVVNGGEYVLDTPEGLVDADFVVYKLPPVADEVTLSILPIQHFSGQVNLMLVSVVTDGSDTETRTSPFQIEFMPVADDFSLVVAN</sequence>
<accession>A0A9W7EBR8</accession>
<feature type="non-terminal residue" evidence="2">
    <location>
        <position position="2043"/>
    </location>
</feature>
<evidence type="ECO:0000256" key="1">
    <source>
        <dbReference type="SAM" id="MobiDB-lite"/>
    </source>
</evidence>
<organism evidence="2 3">
    <name type="scientific">Triparma laevis f. longispina</name>
    <dbReference type="NCBI Taxonomy" id="1714387"/>
    <lineage>
        <taxon>Eukaryota</taxon>
        <taxon>Sar</taxon>
        <taxon>Stramenopiles</taxon>
        <taxon>Ochrophyta</taxon>
        <taxon>Bolidophyceae</taxon>
        <taxon>Parmales</taxon>
        <taxon>Triparmaceae</taxon>
        <taxon>Triparma</taxon>
    </lineage>
</organism>
<evidence type="ECO:0000313" key="2">
    <source>
        <dbReference type="EMBL" id="GMH75559.1"/>
    </source>
</evidence>
<comment type="caution">
    <text evidence="2">The sequence shown here is derived from an EMBL/GenBank/DDBJ whole genome shotgun (WGS) entry which is preliminary data.</text>
</comment>
<dbReference type="OrthoDB" id="10444055at2759"/>
<feature type="non-terminal residue" evidence="2">
    <location>
        <position position="1"/>
    </location>
</feature>